<proteinExistence type="inferred from homology"/>
<evidence type="ECO:0000256" key="2">
    <source>
        <dbReference type="ARBA" id="ARBA00023134"/>
    </source>
</evidence>
<dbReference type="InterPro" id="IPR030386">
    <property type="entry name" value="G_GB1_RHD3_dom"/>
</dbReference>
<protein>
    <submittedName>
        <fullName evidence="6">Uncharacterized protein</fullName>
    </submittedName>
</protein>
<evidence type="ECO:0000256" key="1">
    <source>
        <dbReference type="ARBA" id="ARBA00022741"/>
    </source>
</evidence>
<reference evidence="6" key="1">
    <citation type="journal article" date="2023" name="Science">
        <title>Genome structures resolve the early diversification of teleost fishes.</title>
        <authorList>
            <person name="Parey E."/>
            <person name="Louis A."/>
            <person name="Montfort J."/>
            <person name="Bouchez O."/>
            <person name="Roques C."/>
            <person name="Iampietro C."/>
            <person name="Lluch J."/>
            <person name="Castinel A."/>
            <person name="Donnadieu C."/>
            <person name="Desvignes T."/>
            <person name="Floi Bucao C."/>
            <person name="Jouanno E."/>
            <person name="Wen M."/>
            <person name="Mejri S."/>
            <person name="Dirks R."/>
            <person name="Jansen H."/>
            <person name="Henkel C."/>
            <person name="Chen W.J."/>
            <person name="Zahm M."/>
            <person name="Cabau C."/>
            <person name="Klopp C."/>
            <person name="Thompson A.W."/>
            <person name="Robinson-Rechavi M."/>
            <person name="Braasch I."/>
            <person name="Lecointre G."/>
            <person name="Bobe J."/>
            <person name="Postlethwait J.H."/>
            <person name="Berthelot C."/>
            <person name="Roest Crollius H."/>
            <person name="Guiguen Y."/>
        </authorList>
    </citation>
    <scope>NUCLEOTIDE SEQUENCE</scope>
    <source>
        <strain evidence="6">Concon-B</strain>
    </source>
</reference>
<dbReference type="InterPro" id="IPR027417">
    <property type="entry name" value="P-loop_NTPase"/>
</dbReference>
<dbReference type="PROSITE" id="PS51715">
    <property type="entry name" value="G_GB1_RHD3"/>
    <property type="match status" value="1"/>
</dbReference>
<comment type="similarity">
    <text evidence="3">Belongs to the TRAFAC class dynamin-like GTPase superfamily. GB1/RHD3 GTPase family.</text>
</comment>
<dbReference type="PROSITE" id="PS51717">
    <property type="entry name" value="G_VLIG"/>
    <property type="match status" value="1"/>
</dbReference>
<dbReference type="SUPFAM" id="SSF52540">
    <property type="entry name" value="P-loop containing nucleoside triphosphate hydrolases"/>
    <property type="match status" value="1"/>
</dbReference>
<evidence type="ECO:0000313" key="6">
    <source>
        <dbReference type="EMBL" id="KAJ8268793.1"/>
    </source>
</evidence>
<keyword evidence="1" id="KW-0547">Nucleotide-binding</keyword>
<sequence>MNLKGRHLPLQGELWENWCRKDKQQYRLHSTGERNNEMVLSDIRSEKQAIRVGQLNKAFQLSGFMKSFLQCLHQPKENKSLYMLQWLHTFLEEYTTGTHAKLQEKYHSIWTEIQAKPKSEHKELVKKLEKVSEEIIAMSVGLQHLMRELGQLYEAVKSVAVSEDFTDIQWVDTLPRIGAELLMAGYPLELMDGDVAHMPLDWIRAVFDAVIHKLGDKGVFVLSVLGVHSSGKSTLLNTMFGLQFPVS</sequence>
<accession>A0A9Q1HWA2</accession>
<dbReference type="OrthoDB" id="1597724at2759"/>
<dbReference type="Gene3D" id="3.40.50.300">
    <property type="entry name" value="P-loop containing nucleotide triphosphate hydrolases"/>
    <property type="match status" value="1"/>
</dbReference>
<dbReference type="EMBL" id="JAFJMO010000008">
    <property type="protein sequence ID" value="KAJ8268793.1"/>
    <property type="molecule type" value="Genomic_DNA"/>
</dbReference>
<evidence type="ECO:0000313" key="7">
    <source>
        <dbReference type="Proteomes" id="UP001152803"/>
    </source>
</evidence>
<dbReference type="PANTHER" id="PTHR22796:SF6">
    <property type="entry name" value="INTERFERON-INDUCED VERY LARGE GTPASE 1-RELATED"/>
    <property type="match status" value="1"/>
</dbReference>
<dbReference type="Proteomes" id="UP001152803">
    <property type="component" value="Unassembled WGS sequence"/>
</dbReference>
<keyword evidence="7" id="KW-1185">Reference proteome</keyword>
<dbReference type="InterPro" id="IPR030383">
    <property type="entry name" value="G_VLIG_dom"/>
</dbReference>
<feature type="domain" description="GB1/RHD3-type G" evidence="4">
    <location>
        <begin position="216"/>
        <end position="247"/>
    </location>
</feature>
<feature type="non-terminal residue" evidence="6">
    <location>
        <position position="1"/>
    </location>
</feature>
<comment type="caution">
    <text evidence="6">The sequence shown here is derived from an EMBL/GenBank/DDBJ whole genome shotgun (WGS) entry which is preliminary data.</text>
</comment>
<keyword evidence="2" id="KW-0342">GTP-binding</keyword>
<name>A0A9Q1HWA2_CONCO</name>
<dbReference type="GO" id="GO:0005525">
    <property type="term" value="F:GTP binding"/>
    <property type="evidence" value="ECO:0007669"/>
    <property type="project" value="UniProtKB-KW"/>
</dbReference>
<feature type="domain" description="VLIG-type G" evidence="5">
    <location>
        <begin position="216"/>
        <end position="247"/>
    </location>
</feature>
<evidence type="ECO:0000256" key="3">
    <source>
        <dbReference type="PROSITE-ProRule" id="PRU01052"/>
    </source>
</evidence>
<dbReference type="Pfam" id="PF25683">
    <property type="entry name" value="URGCP_GTPase"/>
    <property type="match status" value="1"/>
</dbReference>
<gene>
    <name evidence="6" type="ORF">COCON_G00114000</name>
</gene>
<organism evidence="6 7">
    <name type="scientific">Conger conger</name>
    <name type="common">Conger eel</name>
    <name type="synonym">Muraena conger</name>
    <dbReference type="NCBI Taxonomy" id="82655"/>
    <lineage>
        <taxon>Eukaryota</taxon>
        <taxon>Metazoa</taxon>
        <taxon>Chordata</taxon>
        <taxon>Craniata</taxon>
        <taxon>Vertebrata</taxon>
        <taxon>Euteleostomi</taxon>
        <taxon>Actinopterygii</taxon>
        <taxon>Neopterygii</taxon>
        <taxon>Teleostei</taxon>
        <taxon>Anguilliformes</taxon>
        <taxon>Congridae</taxon>
        <taxon>Conger</taxon>
    </lineage>
</organism>
<evidence type="ECO:0000259" key="4">
    <source>
        <dbReference type="PROSITE" id="PS51715"/>
    </source>
</evidence>
<evidence type="ECO:0000259" key="5">
    <source>
        <dbReference type="PROSITE" id="PS51717"/>
    </source>
</evidence>
<dbReference type="AlphaFoldDB" id="A0A9Q1HWA2"/>
<dbReference type="PANTHER" id="PTHR22796">
    <property type="entry name" value="URG4-RELATED"/>
    <property type="match status" value="1"/>
</dbReference>